<evidence type="ECO:0000256" key="2">
    <source>
        <dbReference type="SAM" id="Phobius"/>
    </source>
</evidence>
<feature type="transmembrane region" description="Helical" evidence="2">
    <location>
        <begin position="163"/>
        <end position="183"/>
    </location>
</feature>
<feature type="transmembrane region" description="Helical" evidence="2">
    <location>
        <begin position="189"/>
        <end position="211"/>
    </location>
</feature>
<reference evidence="3 4" key="1">
    <citation type="submission" date="2019-03" db="EMBL/GenBank/DDBJ databases">
        <title>First draft genome of Liparis tanakae, snailfish: a comprehensive survey of snailfish specific genes.</title>
        <authorList>
            <person name="Kim W."/>
            <person name="Song I."/>
            <person name="Jeong J.-H."/>
            <person name="Kim D."/>
            <person name="Kim S."/>
            <person name="Ryu S."/>
            <person name="Song J.Y."/>
            <person name="Lee S.K."/>
        </authorList>
    </citation>
    <scope>NUCLEOTIDE SEQUENCE [LARGE SCALE GENOMIC DNA]</scope>
    <source>
        <tissue evidence="3">Muscle</tissue>
    </source>
</reference>
<feature type="compositionally biased region" description="Basic and acidic residues" evidence="1">
    <location>
        <begin position="101"/>
        <end position="123"/>
    </location>
</feature>
<feature type="transmembrane region" description="Helical" evidence="2">
    <location>
        <begin position="223"/>
        <end position="244"/>
    </location>
</feature>
<protein>
    <submittedName>
        <fullName evidence="3">Uncharacterized protein</fullName>
    </submittedName>
</protein>
<keyword evidence="2" id="KW-1133">Transmembrane helix</keyword>
<evidence type="ECO:0000256" key="1">
    <source>
        <dbReference type="SAM" id="MobiDB-lite"/>
    </source>
</evidence>
<organism evidence="3 4">
    <name type="scientific">Liparis tanakae</name>
    <name type="common">Tanaka's snailfish</name>
    <dbReference type="NCBI Taxonomy" id="230148"/>
    <lineage>
        <taxon>Eukaryota</taxon>
        <taxon>Metazoa</taxon>
        <taxon>Chordata</taxon>
        <taxon>Craniata</taxon>
        <taxon>Vertebrata</taxon>
        <taxon>Euteleostomi</taxon>
        <taxon>Actinopterygii</taxon>
        <taxon>Neopterygii</taxon>
        <taxon>Teleostei</taxon>
        <taxon>Neoteleostei</taxon>
        <taxon>Acanthomorphata</taxon>
        <taxon>Eupercaria</taxon>
        <taxon>Perciformes</taxon>
        <taxon>Cottioidei</taxon>
        <taxon>Cottales</taxon>
        <taxon>Liparidae</taxon>
        <taxon>Liparis</taxon>
    </lineage>
</organism>
<feature type="region of interest" description="Disordered" evidence="1">
    <location>
        <begin position="101"/>
        <end position="152"/>
    </location>
</feature>
<keyword evidence="2" id="KW-0812">Transmembrane</keyword>
<gene>
    <name evidence="3" type="ORF">EYF80_032084</name>
</gene>
<feature type="region of interest" description="Disordered" evidence="1">
    <location>
        <begin position="1"/>
        <end position="28"/>
    </location>
</feature>
<evidence type="ECO:0000313" key="4">
    <source>
        <dbReference type="Proteomes" id="UP000314294"/>
    </source>
</evidence>
<feature type="compositionally biased region" description="Basic and acidic residues" evidence="1">
    <location>
        <begin position="12"/>
        <end position="25"/>
    </location>
</feature>
<evidence type="ECO:0000313" key="3">
    <source>
        <dbReference type="EMBL" id="TNN57716.1"/>
    </source>
</evidence>
<sequence>MGTTAGTGSAGEVREPRASKPDSRRSFCMGAKTGVRAGAAMGASVGDIRPGGVITDSTVISHGELISSPGPPGAELCVSSTELPKESAVIHKAACRAERGERSALDHPLGHNEGAEPARAKEKGHVKRQGGLNDQRKQRGRTYEKERRKKPRRVTGGWVPSELRLGMLIVTTVIIIIIIIIIITSKCNAVIIIIIKRYIIIIIIIIIIVQRHNESERTLPPKISRVGAAADSVVVVSMVVVVVVEEGVGAAVGAAMGAMMVGASLKVGGLRTGGPVSAGIMANRSSS</sequence>
<name>A0A4Z2GW17_9TELE</name>
<proteinExistence type="predicted"/>
<dbReference type="AlphaFoldDB" id="A0A4Z2GW17"/>
<comment type="caution">
    <text evidence="3">The sequence shown here is derived from an EMBL/GenBank/DDBJ whole genome shotgun (WGS) entry which is preliminary data.</text>
</comment>
<dbReference type="EMBL" id="SRLO01000398">
    <property type="protein sequence ID" value="TNN57716.1"/>
    <property type="molecule type" value="Genomic_DNA"/>
</dbReference>
<keyword evidence="4" id="KW-1185">Reference proteome</keyword>
<keyword evidence="2" id="KW-0472">Membrane</keyword>
<accession>A0A4Z2GW17</accession>
<dbReference type="Proteomes" id="UP000314294">
    <property type="component" value="Unassembled WGS sequence"/>
</dbReference>
<feature type="compositionally biased region" description="Basic and acidic residues" evidence="1">
    <location>
        <begin position="134"/>
        <end position="146"/>
    </location>
</feature>